<evidence type="ECO:0000256" key="3">
    <source>
        <dbReference type="ARBA" id="ARBA00023163"/>
    </source>
</evidence>
<dbReference type="PANTHER" id="PTHR46796">
    <property type="entry name" value="HTH-TYPE TRANSCRIPTIONAL ACTIVATOR RHAS-RELATED"/>
    <property type="match status" value="1"/>
</dbReference>
<name>A0A2V3ZRA3_9GAMM</name>
<comment type="caution">
    <text evidence="6">The sequence shown here is derived from an EMBL/GenBank/DDBJ whole genome shotgun (WGS) entry which is preliminary data.</text>
</comment>
<dbReference type="RefSeq" id="WP_114611771.1">
    <property type="nucleotide sequence ID" value="NZ_QFWX01000001.1"/>
</dbReference>
<dbReference type="AlphaFoldDB" id="A0A2V3ZRA3"/>
<proteinExistence type="predicted"/>
<feature type="domain" description="HTH araC/xylS-type" evidence="5">
    <location>
        <begin position="199"/>
        <end position="303"/>
    </location>
</feature>
<evidence type="ECO:0000313" key="7">
    <source>
        <dbReference type="Proteomes" id="UP000253987"/>
    </source>
</evidence>
<keyword evidence="1" id="KW-0805">Transcription regulation</keyword>
<dbReference type="GO" id="GO:0003700">
    <property type="term" value="F:DNA-binding transcription factor activity"/>
    <property type="evidence" value="ECO:0007669"/>
    <property type="project" value="InterPro"/>
</dbReference>
<keyword evidence="7" id="KW-1185">Reference proteome</keyword>
<dbReference type="SUPFAM" id="SSF46689">
    <property type="entry name" value="Homeodomain-like"/>
    <property type="match status" value="1"/>
</dbReference>
<dbReference type="PANTHER" id="PTHR46796:SF12">
    <property type="entry name" value="HTH-TYPE DNA-BINDING TRANSCRIPTIONAL ACTIVATOR EUTR"/>
    <property type="match status" value="1"/>
</dbReference>
<accession>A0A2V3ZRA3</accession>
<evidence type="ECO:0000259" key="5">
    <source>
        <dbReference type="PROSITE" id="PS01124"/>
    </source>
</evidence>
<reference evidence="6 7" key="2">
    <citation type="submission" date="2018-06" db="EMBL/GenBank/DDBJ databases">
        <title>Marinobactersediminissp. nov, a moderately halophilic bacterium isolated from marine solar saltern.</title>
        <authorList>
            <person name="Zhang Y."/>
        </authorList>
    </citation>
    <scope>NUCLEOTIDE SEQUENCE [LARGE SCALE GENOMIC DNA]</scope>
    <source>
        <strain evidence="6 7">F01</strain>
    </source>
</reference>
<dbReference type="InterPro" id="IPR050204">
    <property type="entry name" value="AraC_XylS_family_regulators"/>
</dbReference>
<evidence type="ECO:0000313" key="6">
    <source>
        <dbReference type="EMBL" id="PXX93847.1"/>
    </source>
</evidence>
<dbReference type="EMBL" id="QFWX01000001">
    <property type="protein sequence ID" value="PXX93847.1"/>
    <property type="molecule type" value="Genomic_DNA"/>
</dbReference>
<dbReference type="GO" id="GO:0043565">
    <property type="term" value="F:sequence-specific DNA binding"/>
    <property type="evidence" value="ECO:0007669"/>
    <property type="project" value="InterPro"/>
</dbReference>
<dbReference type="Gene3D" id="1.10.10.60">
    <property type="entry name" value="Homeodomain-like"/>
    <property type="match status" value="1"/>
</dbReference>
<dbReference type="PROSITE" id="PS01124">
    <property type="entry name" value="HTH_ARAC_FAMILY_2"/>
    <property type="match status" value="1"/>
</dbReference>
<dbReference type="OrthoDB" id="6003540at2"/>
<dbReference type="SMART" id="SM00342">
    <property type="entry name" value="HTH_ARAC"/>
    <property type="match status" value="1"/>
</dbReference>
<evidence type="ECO:0000256" key="1">
    <source>
        <dbReference type="ARBA" id="ARBA00023015"/>
    </source>
</evidence>
<reference evidence="7" key="1">
    <citation type="submission" date="2018-05" db="EMBL/GenBank/DDBJ databases">
        <authorList>
            <person name="Lu D."/>
        </authorList>
    </citation>
    <scope>NUCLEOTIDE SEQUENCE [LARGE SCALE GENOMIC DNA]</scope>
    <source>
        <strain evidence="7">F01</strain>
    </source>
</reference>
<organism evidence="6 7">
    <name type="scientific">Marinobacter vulgaris</name>
    <dbReference type="NCBI Taxonomy" id="1928331"/>
    <lineage>
        <taxon>Bacteria</taxon>
        <taxon>Pseudomonadati</taxon>
        <taxon>Pseudomonadota</taxon>
        <taxon>Gammaproteobacteria</taxon>
        <taxon>Pseudomonadales</taxon>
        <taxon>Marinobacteraceae</taxon>
        <taxon>Marinobacter</taxon>
    </lineage>
</organism>
<sequence>MPNTASALELDAYLRLSRASLGEWLAAIRKISGCRDMACRLHNGGGPVGALSALESEQGFIVCIYASQGMDLTGCRTSDPVVLVPLGGEPQIARQGGRWQPLGKLIVARPEDRFHLRLPELGRVMIMRPRTDILNNLVNSNAGLPIAECHELIDCYLRRSLFFRDHNHARQMTSELFCRLGRIAREESKSGCDCSGLDRRLLRAVDKIRHEPDWDFNLTELASYAGVSERNLYYLMKRDAGITPYRLYQRNRLTRVRYRLVDCQCMVPHISRYAADEGFSHLGRFAALYREHFGELPSETAQWRRNLLEAESGHSEEPLAAP</sequence>
<protein>
    <submittedName>
        <fullName evidence="6">AraC family transcriptional regulator</fullName>
    </submittedName>
</protein>
<dbReference type="Pfam" id="PF12833">
    <property type="entry name" value="HTH_18"/>
    <property type="match status" value="1"/>
</dbReference>
<keyword evidence="3" id="KW-0804">Transcription</keyword>
<gene>
    <name evidence="6" type="ORF">DIT71_01175</name>
</gene>
<evidence type="ECO:0000256" key="4">
    <source>
        <dbReference type="ARBA" id="ARBA00037345"/>
    </source>
</evidence>
<keyword evidence="2" id="KW-0238">DNA-binding</keyword>
<dbReference type="InterPro" id="IPR018060">
    <property type="entry name" value="HTH_AraC"/>
</dbReference>
<evidence type="ECO:0000256" key="2">
    <source>
        <dbReference type="ARBA" id="ARBA00023125"/>
    </source>
</evidence>
<comment type="function">
    <text evidence="4">Regulatory protein of the TOL plasmid xyl operons. XylS activates the xylXYZLTEGFJQKIH operon required for the degradation of toluene, m-xylene and p-xylene.</text>
</comment>
<dbReference type="Proteomes" id="UP000253987">
    <property type="component" value="Unassembled WGS sequence"/>
</dbReference>
<dbReference type="InterPro" id="IPR009057">
    <property type="entry name" value="Homeodomain-like_sf"/>
</dbReference>